<dbReference type="PANTHER" id="PTHR31001:SF49">
    <property type="entry name" value="ZN(II)2CYS6 TRANSCRIPTION FACTOR (EUROFUNG)"/>
    <property type="match status" value="1"/>
</dbReference>
<dbReference type="InterPro" id="IPR050613">
    <property type="entry name" value="Sec_Metabolite_Reg"/>
</dbReference>
<organism evidence="6 7">
    <name type="scientific">Cudoniella acicularis</name>
    <dbReference type="NCBI Taxonomy" id="354080"/>
    <lineage>
        <taxon>Eukaryota</taxon>
        <taxon>Fungi</taxon>
        <taxon>Dikarya</taxon>
        <taxon>Ascomycota</taxon>
        <taxon>Pezizomycotina</taxon>
        <taxon>Leotiomycetes</taxon>
        <taxon>Helotiales</taxon>
        <taxon>Tricladiaceae</taxon>
        <taxon>Cudoniella</taxon>
    </lineage>
</organism>
<evidence type="ECO:0000256" key="2">
    <source>
        <dbReference type="ARBA" id="ARBA00022723"/>
    </source>
</evidence>
<dbReference type="AlphaFoldDB" id="A0A8H4QXD6"/>
<dbReference type="Gene3D" id="4.10.240.10">
    <property type="entry name" value="Zn(2)-C6 fungal-type DNA-binding domain"/>
    <property type="match status" value="1"/>
</dbReference>
<feature type="compositionally biased region" description="Low complexity" evidence="4">
    <location>
        <begin position="134"/>
        <end position="152"/>
    </location>
</feature>
<evidence type="ECO:0000259" key="5">
    <source>
        <dbReference type="PROSITE" id="PS50048"/>
    </source>
</evidence>
<feature type="compositionally biased region" description="Polar residues" evidence="4">
    <location>
        <begin position="153"/>
        <end position="162"/>
    </location>
</feature>
<evidence type="ECO:0000256" key="3">
    <source>
        <dbReference type="ARBA" id="ARBA00023242"/>
    </source>
</evidence>
<dbReference type="GO" id="GO:0005634">
    <property type="term" value="C:nucleus"/>
    <property type="evidence" value="ECO:0007669"/>
    <property type="project" value="UniProtKB-SubCell"/>
</dbReference>
<keyword evidence="7" id="KW-1185">Reference proteome</keyword>
<feature type="domain" description="Zn(2)-C6 fungal-type" evidence="5">
    <location>
        <begin position="49"/>
        <end position="80"/>
    </location>
</feature>
<feature type="region of interest" description="Disordered" evidence="4">
    <location>
        <begin position="127"/>
        <end position="162"/>
    </location>
</feature>
<protein>
    <recommendedName>
        <fullName evidence="5">Zn(2)-C6 fungal-type domain-containing protein</fullName>
    </recommendedName>
</protein>
<dbReference type="CDD" id="cd00067">
    <property type="entry name" value="GAL4"/>
    <property type="match status" value="1"/>
</dbReference>
<dbReference type="Proteomes" id="UP000566819">
    <property type="component" value="Unassembled WGS sequence"/>
</dbReference>
<dbReference type="CDD" id="cd12148">
    <property type="entry name" value="fungal_TF_MHR"/>
    <property type="match status" value="1"/>
</dbReference>
<dbReference type="InterPro" id="IPR036864">
    <property type="entry name" value="Zn2-C6_fun-type_DNA-bd_sf"/>
</dbReference>
<dbReference type="PROSITE" id="PS50048">
    <property type="entry name" value="ZN2_CY6_FUNGAL_2"/>
    <property type="match status" value="1"/>
</dbReference>
<dbReference type="Pfam" id="PF04082">
    <property type="entry name" value="Fungal_trans"/>
    <property type="match status" value="1"/>
</dbReference>
<dbReference type="SUPFAM" id="SSF57701">
    <property type="entry name" value="Zn2/Cys6 DNA-binding domain"/>
    <property type="match status" value="1"/>
</dbReference>
<feature type="compositionally biased region" description="Low complexity" evidence="4">
    <location>
        <begin position="18"/>
        <end position="35"/>
    </location>
</feature>
<evidence type="ECO:0000313" key="7">
    <source>
        <dbReference type="Proteomes" id="UP000566819"/>
    </source>
</evidence>
<dbReference type="OrthoDB" id="4934715at2759"/>
<dbReference type="GO" id="GO:0006351">
    <property type="term" value="P:DNA-templated transcription"/>
    <property type="evidence" value="ECO:0007669"/>
    <property type="project" value="InterPro"/>
</dbReference>
<keyword evidence="2" id="KW-0479">Metal-binding</keyword>
<name>A0A8H4QXD6_9HELO</name>
<reference evidence="6 7" key="1">
    <citation type="submission" date="2020-03" db="EMBL/GenBank/DDBJ databases">
        <title>Draft Genome Sequence of Cudoniella acicularis.</title>
        <authorList>
            <person name="Buettner E."/>
            <person name="Kellner H."/>
        </authorList>
    </citation>
    <scope>NUCLEOTIDE SEQUENCE [LARGE SCALE GENOMIC DNA]</scope>
    <source>
        <strain evidence="6 7">DSM 108380</strain>
    </source>
</reference>
<dbReference type="InterPro" id="IPR007219">
    <property type="entry name" value="XnlR_reg_dom"/>
</dbReference>
<evidence type="ECO:0000256" key="4">
    <source>
        <dbReference type="SAM" id="MobiDB-lite"/>
    </source>
</evidence>
<dbReference type="PANTHER" id="PTHR31001">
    <property type="entry name" value="UNCHARACTERIZED TRANSCRIPTIONAL REGULATORY PROTEIN"/>
    <property type="match status" value="1"/>
</dbReference>
<dbReference type="InterPro" id="IPR001138">
    <property type="entry name" value="Zn2Cys6_DnaBD"/>
</dbReference>
<dbReference type="GO" id="GO:0008270">
    <property type="term" value="F:zinc ion binding"/>
    <property type="evidence" value="ECO:0007669"/>
    <property type="project" value="InterPro"/>
</dbReference>
<dbReference type="SMART" id="SM00906">
    <property type="entry name" value="Fungal_trans"/>
    <property type="match status" value="1"/>
</dbReference>
<feature type="compositionally biased region" description="Low complexity" evidence="4">
    <location>
        <begin position="619"/>
        <end position="631"/>
    </location>
</feature>
<dbReference type="GO" id="GO:0003677">
    <property type="term" value="F:DNA binding"/>
    <property type="evidence" value="ECO:0007669"/>
    <property type="project" value="InterPro"/>
</dbReference>
<feature type="compositionally biased region" description="Polar residues" evidence="4">
    <location>
        <begin position="640"/>
        <end position="651"/>
    </location>
</feature>
<sequence>MSPSSTSPPLPESELDQSPTSSSAPKPAAAESGKAVPPKSRQRFKPQLSCTLCRSRKLKCDRNSPCQNCQKRGLSATCTYIHGALRRNKASPPQKLSNGKPKDFQSQVAHLEELVVSLMKKTNAINGHDKADKNQSSPENENSNLESTSNSSQDGLSESNGLKETAESFGRINIEDNQQNYVGGTHWSAILDSIACLKGSLEATKNPPQEPIVRSDSHGPVLLTGAITRATGPEILASLPGRQLTDKLVHGWFQTADIGSKPTHDTIQALLIYHLADQLGTRDASFGHWAVFGIIVRAAMRLGYHRDASHSPHISAFQGEIQRRLWSSIVHLDIQTSCQMGLPRMLREDMYDTRPPSILYDEDFDEHTLVLPSPRLDETSVPIGFSNLKGRITEVFGNIVDQANSTTPASYEEVMKLDKLLHDAYKDVPSHYLIRGMGDYEEGSLDLRTQKFALGLVYQKSRCFLHRKYLIPPKTGIAYPYPYSVTECIQASMRLLEGQIYLDSATQPGKPFHDQRWRASCIMTHDFLLAAMLLSLHIGHCVLAEPLAGENSQMGISVPWSREEMLQTLEGSYRIWEQVSREYESKESRKAAKALKAMLKKVKDVGMRSPSQGIRIDNPQSTSSAQSPPTADNGIGAISFNGSQTSRSQPQAQMPQIFQPGTGWPAYMQPPSFDSEEQTNTGMVGNSFDSDQTMTGTQINWELWDNQVINNNLSVTPQEMWNIDPNLSFSDPNSGIMNWDLLPL</sequence>
<evidence type="ECO:0000313" key="6">
    <source>
        <dbReference type="EMBL" id="KAF4618052.1"/>
    </source>
</evidence>
<accession>A0A8H4QXD6</accession>
<evidence type="ECO:0000256" key="1">
    <source>
        <dbReference type="ARBA" id="ARBA00004123"/>
    </source>
</evidence>
<dbReference type="GO" id="GO:0000981">
    <property type="term" value="F:DNA-binding transcription factor activity, RNA polymerase II-specific"/>
    <property type="evidence" value="ECO:0007669"/>
    <property type="project" value="InterPro"/>
</dbReference>
<dbReference type="Pfam" id="PF00172">
    <property type="entry name" value="Zn_clus"/>
    <property type="match status" value="1"/>
</dbReference>
<comment type="caution">
    <text evidence="6">The sequence shown here is derived from an EMBL/GenBank/DDBJ whole genome shotgun (WGS) entry which is preliminary data.</text>
</comment>
<dbReference type="PROSITE" id="PS00463">
    <property type="entry name" value="ZN2_CY6_FUNGAL_1"/>
    <property type="match status" value="1"/>
</dbReference>
<feature type="compositionally biased region" description="Pro residues" evidence="4">
    <location>
        <begin position="1"/>
        <end position="11"/>
    </location>
</feature>
<feature type="region of interest" description="Disordered" evidence="4">
    <location>
        <begin position="604"/>
        <end position="651"/>
    </location>
</feature>
<dbReference type="EMBL" id="JAAMPI010002148">
    <property type="protein sequence ID" value="KAF4618052.1"/>
    <property type="molecule type" value="Genomic_DNA"/>
</dbReference>
<proteinExistence type="predicted"/>
<keyword evidence="3" id="KW-0539">Nucleus</keyword>
<comment type="subcellular location">
    <subcellularLocation>
        <location evidence="1">Nucleus</location>
    </subcellularLocation>
</comment>
<dbReference type="SMART" id="SM00066">
    <property type="entry name" value="GAL4"/>
    <property type="match status" value="1"/>
</dbReference>
<feature type="region of interest" description="Disordered" evidence="4">
    <location>
        <begin position="1"/>
        <end position="45"/>
    </location>
</feature>
<gene>
    <name evidence="6" type="ORF">G7Y89_g14995</name>
</gene>